<reference evidence="1 2" key="1">
    <citation type="submission" date="2016-10" db="EMBL/GenBank/DDBJ databases">
        <authorList>
            <person name="de Groot N.N."/>
        </authorList>
    </citation>
    <scope>NUCLEOTIDE SEQUENCE [LARGE SCALE GENOMIC DNA]</scope>
    <source>
        <strain evidence="1 2">CGMCC 1.5058</strain>
    </source>
</reference>
<dbReference type="Proteomes" id="UP000183255">
    <property type="component" value="Unassembled WGS sequence"/>
</dbReference>
<name>A0A1G8NMP5_9CLOT</name>
<proteinExistence type="predicted"/>
<organism evidence="1 2">
    <name type="scientific">Proteiniclasticum ruminis</name>
    <dbReference type="NCBI Taxonomy" id="398199"/>
    <lineage>
        <taxon>Bacteria</taxon>
        <taxon>Bacillati</taxon>
        <taxon>Bacillota</taxon>
        <taxon>Clostridia</taxon>
        <taxon>Eubacteriales</taxon>
        <taxon>Clostridiaceae</taxon>
        <taxon>Proteiniclasticum</taxon>
    </lineage>
</organism>
<dbReference type="AlphaFoldDB" id="A0A1G8NMP5"/>
<sequence length="134" mass="15689">MGFRDKLQKYYADNYMKKYGDRITQAYGSVLSIKVEEKKYLWLFNVLTATIIIKPDGSKNVVRSVYKAKRWFKKPDFINVAQGHVILIQALKGKKGSENSEVLEIKNIRNVTTRKDLFKIDAPMPKKQVQYKRK</sequence>
<protein>
    <submittedName>
        <fullName evidence="1">Uncharacterized protein</fullName>
    </submittedName>
</protein>
<evidence type="ECO:0000313" key="2">
    <source>
        <dbReference type="Proteomes" id="UP000183255"/>
    </source>
</evidence>
<evidence type="ECO:0000313" key="1">
    <source>
        <dbReference type="EMBL" id="SDI81266.1"/>
    </source>
</evidence>
<accession>A0A1G8NMP5</accession>
<dbReference type="RefSeq" id="WP_031575766.1">
    <property type="nucleotide sequence ID" value="NZ_DAMANS010000031.1"/>
</dbReference>
<dbReference type="EMBL" id="FNDZ01000004">
    <property type="protein sequence ID" value="SDI81266.1"/>
    <property type="molecule type" value="Genomic_DNA"/>
</dbReference>
<gene>
    <name evidence="1" type="ORF">SAMN05421804_104245</name>
</gene>